<keyword evidence="3" id="KW-1185">Reference proteome</keyword>
<protein>
    <submittedName>
        <fullName evidence="2">Uncharacterized protein</fullName>
    </submittedName>
</protein>
<reference evidence="2 3" key="1">
    <citation type="submission" date="2016-10" db="EMBL/GenBank/DDBJ databases">
        <authorList>
            <person name="de Groot N.N."/>
        </authorList>
    </citation>
    <scope>NUCLEOTIDE SEQUENCE [LARGE SCALE GENOMIC DNA]</scope>
    <source>
        <strain evidence="2 3">DSM 19073</strain>
    </source>
</reference>
<name>A0A1I3MK56_9RHOB</name>
<organism evidence="2 3">
    <name type="scientific">Jannaschia pohangensis</name>
    <dbReference type="NCBI Taxonomy" id="390807"/>
    <lineage>
        <taxon>Bacteria</taxon>
        <taxon>Pseudomonadati</taxon>
        <taxon>Pseudomonadota</taxon>
        <taxon>Alphaproteobacteria</taxon>
        <taxon>Rhodobacterales</taxon>
        <taxon>Roseobacteraceae</taxon>
        <taxon>Jannaschia</taxon>
    </lineage>
</organism>
<dbReference type="AlphaFoldDB" id="A0A1I3MK56"/>
<dbReference type="RefSeq" id="WP_175484843.1">
    <property type="nucleotide sequence ID" value="NZ_FORA01000002.1"/>
</dbReference>
<dbReference type="Proteomes" id="UP000199110">
    <property type="component" value="Unassembled WGS sequence"/>
</dbReference>
<evidence type="ECO:0000313" key="3">
    <source>
        <dbReference type="Proteomes" id="UP000199110"/>
    </source>
</evidence>
<evidence type="ECO:0000313" key="2">
    <source>
        <dbReference type="EMBL" id="SFI97301.1"/>
    </source>
</evidence>
<proteinExistence type="predicted"/>
<accession>A0A1I3MK56</accession>
<keyword evidence="1" id="KW-1133">Transmembrane helix</keyword>
<sequence length="54" mass="5857">MTNCFDIPVLGMTCIGDLAFEFAGYQINPTHPGWGAALVTIVVLGVFIFRSPVR</sequence>
<feature type="transmembrane region" description="Helical" evidence="1">
    <location>
        <begin position="31"/>
        <end position="49"/>
    </location>
</feature>
<dbReference type="EMBL" id="FORA01000002">
    <property type="protein sequence ID" value="SFI97301.1"/>
    <property type="molecule type" value="Genomic_DNA"/>
</dbReference>
<keyword evidence="1" id="KW-0812">Transmembrane</keyword>
<evidence type="ECO:0000256" key="1">
    <source>
        <dbReference type="SAM" id="Phobius"/>
    </source>
</evidence>
<keyword evidence="1" id="KW-0472">Membrane</keyword>
<gene>
    <name evidence="2" type="ORF">SAMN04488095_1875</name>
</gene>